<sequence>MPQGSKSSGPLRSTPCCLSLSMNTIHPTEIRTSISPSSAVELNTTSALANYATEAGENKKFSSNSGTLLTDFKELLRRGGGGGFGYLPVGLFESRQGQSKRRVSWTPFCPLGNGYRPWGYFWKELGGGGRVDRQIRQSGYIFSVRAFGSELQHEHWEGSSQSVTGAANLTIYVTSTATSPSPSFILLFRVIALPSSSHVTNSHFDLNPLTYS</sequence>
<name>A0A7R9GVM7_TIMPO</name>
<protein>
    <submittedName>
        <fullName evidence="1">Uncharacterized protein</fullName>
    </submittedName>
</protein>
<evidence type="ECO:0000313" key="1">
    <source>
        <dbReference type="EMBL" id="CAD7399505.1"/>
    </source>
</evidence>
<organism evidence="1">
    <name type="scientific">Timema poppense</name>
    <name type="common">Walking stick</name>
    <dbReference type="NCBI Taxonomy" id="170557"/>
    <lineage>
        <taxon>Eukaryota</taxon>
        <taxon>Metazoa</taxon>
        <taxon>Ecdysozoa</taxon>
        <taxon>Arthropoda</taxon>
        <taxon>Hexapoda</taxon>
        <taxon>Insecta</taxon>
        <taxon>Pterygota</taxon>
        <taxon>Neoptera</taxon>
        <taxon>Polyneoptera</taxon>
        <taxon>Phasmatodea</taxon>
        <taxon>Timematodea</taxon>
        <taxon>Timematoidea</taxon>
        <taxon>Timematidae</taxon>
        <taxon>Timema</taxon>
    </lineage>
</organism>
<proteinExistence type="predicted"/>
<accession>A0A7R9GVM7</accession>
<dbReference type="AlphaFoldDB" id="A0A7R9GVM7"/>
<reference evidence="1" key="1">
    <citation type="submission" date="2020-11" db="EMBL/GenBank/DDBJ databases">
        <authorList>
            <person name="Tran Van P."/>
        </authorList>
    </citation>
    <scope>NUCLEOTIDE SEQUENCE</scope>
</reference>
<gene>
    <name evidence="1" type="ORF">TPSB3V08_LOCUS2173</name>
</gene>
<dbReference type="EMBL" id="OD000840">
    <property type="protein sequence ID" value="CAD7399505.1"/>
    <property type="molecule type" value="Genomic_DNA"/>
</dbReference>